<organism evidence="1 2">
    <name type="scientific">Dryococelus australis</name>
    <dbReference type="NCBI Taxonomy" id="614101"/>
    <lineage>
        <taxon>Eukaryota</taxon>
        <taxon>Metazoa</taxon>
        <taxon>Ecdysozoa</taxon>
        <taxon>Arthropoda</taxon>
        <taxon>Hexapoda</taxon>
        <taxon>Insecta</taxon>
        <taxon>Pterygota</taxon>
        <taxon>Neoptera</taxon>
        <taxon>Polyneoptera</taxon>
        <taxon>Phasmatodea</taxon>
        <taxon>Verophasmatodea</taxon>
        <taxon>Anareolatae</taxon>
        <taxon>Phasmatidae</taxon>
        <taxon>Eurycanthinae</taxon>
        <taxon>Dryococelus</taxon>
    </lineage>
</organism>
<comment type="caution">
    <text evidence="1">The sequence shown here is derived from an EMBL/GenBank/DDBJ whole genome shotgun (WGS) entry which is preliminary data.</text>
</comment>
<accession>A0ABQ9IHG2</accession>
<dbReference type="Proteomes" id="UP001159363">
    <property type="component" value="Chromosome 1"/>
</dbReference>
<protein>
    <submittedName>
        <fullName evidence="1">Uncharacterized protein</fullName>
    </submittedName>
</protein>
<evidence type="ECO:0000313" key="2">
    <source>
        <dbReference type="Proteomes" id="UP001159363"/>
    </source>
</evidence>
<dbReference type="EMBL" id="JARBHB010000001">
    <property type="protein sequence ID" value="KAJ8896084.1"/>
    <property type="molecule type" value="Genomic_DNA"/>
</dbReference>
<name>A0ABQ9IHG2_9NEOP</name>
<evidence type="ECO:0000313" key="1">
    <source>
        <dbReference type="EMBL" id="KAJ8896084.1"/>
    </source>
</evidence>
<sequence>MLLKNAKDVDLGYATLFSLRVKEKEVLQFRQQCQTCLQFLVAKLLERSPLKCHLTEFLSFLNPYNVHYDILLNSSYFLLVLFRVLTDSTDVSFLRNSHTKKDVILDDFWAFLLSRTPSAENLRQLFILSPGNAPLENGFSDNGDILVEKLKQVSVVAQCLIYDAVKKAGSLYALDITKQLLFFMRSANARWKQALDDRRSKPTAEEKAASEKRKAAMLVKELQTKALKLLLETQNELAAIDEQLKGLQK</sequence>
<gene>
    <name evidence="1" type="ORF">PR048_001426</name>
</gene>
<proteinExistence type="predicted"/>
<keyword evidence="2" id="KW-1185">Reference proteome</keyword>
<reference evidence="1 2" key="1">
    <citation type="submission" date="2023-02" db="EMBL/GenBank/DDBJ databases">
        <title>LHISI_Scaffold_Assembly.</title>
        <authorList>
            <person name="Stuart O.P."/>
            <person name="Cleave R."/>
            <person name="Magrath M.J.L."/>
            <person name="Mikheyev A.S."/>
        </authorList>
    </citation>
    <scope>NUCLEOTIDE SEQUENCE [LARGE SCALE GENOMIC DNA]</scope>
    <source>
        <strain evidence="1">Daus_M_001</strain>
        <tissue evidence="1">Leg muscle</tissue>
    </source>
</reference>